<keyword evidence="1" id="KW-0812">Transmembrane</keyword>
<gene>
    <name evidence="2" type="ORF">WJX84_002135</name>
</gene>
<proteinExistence type="predicted"/>
<evidence type="ECO:0000256" key="1">
    <source>
        <dbReference type="SAM" id="Phobius"/>
    </source>
</evidence>
<feature type="transmembrane region" description="Helical" evidence="1">
    <location>
        <begin position="7"/>
        <end position="24"/>
    </location>
</feature>
<feature type="transmembrane region" description="Helical" evidence="1">
    <location>
        <begin position="59"/>
        <end position="78"/>
    </location>
</feature>
<sequence>MEADSSYAWLWSGLISTGLFAAVWKAGHSFISPSLIPDHYRRFSEKDKLDWNSRYGSTLHALLIVMYAANVLFLTDAFEDSFMAKIQLDWETGCFRDEANLARVRQHNASQ</sequence>
<dbReference type="Proteomes" id="UP001485043">
    <property type="component" value="Unassembled WGS sequence"/>
</dbReference>
<dbReference type="EMBL" id="JALJOV010002138">
    <property type="protein sequence ID" value="KAK9834089.1"/>
    <property type="molecule type" value="Genomic_DNA"/>
</dbReference>
<organism evidence="2 3">
    <name type="scientific">Apatococcus fuscideae</name>
    <dbReference type="NCBI Taxonomy" id="2026836"/>
    <lineage>
        <taxon>Eukaryota</taxon>
        <taxon>Viridiplantae</taxon>
        <taxon>Chlorophyta</taxon>
        <taxon>core chlorophytes</taxon>
        <taxon>Trebouxiophyceae</taxon>
        <taxon>Chlorellales</taxon>
        <taxon>Chlorellaceae</taxon>
        <taxon>Apatococcus</taxon>
    </lineage>
</organism>
<comment type="caution">
    <text evidence="2">The sequence shown here is derived from an EMBL/GenBank/DDBJ whole genome shotgun (WGS) entry which is preliminary data.</text>
</comment>
<reference evidence="2 3" key="1">
    <citation type="journal article" date="2024" name="Nat. Commun.">
        <title>Phylogenomics reveals the evolutionary origins of lichenization in chlorophyte algae.</title>
        <authorList>
            <person name="Puginier C."/>
            <person name="Libourel C."/>
            <person name="Otte J."/>
            <person name="Skaloud P."/>
            <person name="Haon M."/>
            <person name="Grisel S."/>
            <person name="Petersen M."/>
            <person name="Berrin J.G."/>
            <person name="Delaux P.M."/>
            <person name="Dal Grande F."/>
            <person name="Keller J."/>
        </authorList>
    </citation>
    <scope>NUCLEOTIDE SEQUENCE [LARGE SCALE GENOMIC DNA]</scope>
    <source>
        <strain evidence="2 3">SAG 2523</strain>
    </source>
</reference>
<keyword evidence="3" id="KW-1185">Reference proteome</keyword>
<keyword evidence="1" id="KW-0472">Membrane</keyword>
<accession>A0AAW1RK88</accession>
<keyword evidence="1" id="KW-1133">Transmembrane helix</keyword>
<dbReference type="AlphaFoldDB" id="A0AAW1RK88"/>
<evidence type="ECO:0000313" key="3">
    <source>
        <dbReference type="Proteomes" id="UP001485043"/>
    </source>
</evidence>
<evidence type="ECO:0000313" key="2">
    <source>
        <dbReference type="EMBL" id="KAK9834089.1"/>
    </source>
</evidence>
<name>A0AAW1RK88_9CHLO</name>
<protein>
    <submittedName>
        <fullName evidence="2">Uncharacterized protein</fullName>
    </submittedName>
</protein>